<dbReference type="GO" id="GO:0008932">
    <property type="term" value="F:lytic endotransglycosylase activity"/>
    <property type="evidence" value="ECO:0007669"/>
    <property type="project" value="TreeGrafter"/>
</dbReference>
<dbReference type="PROSITE" id="PS51782">
    <property type="entry name" value="LYSM"/>
    <property type="match status" value="2"/>
</dbReference>
<dbReference type="InterPro" id="IPR036779">
    <property type="entry name" value="LysM_dom_sf"/>
</dbReference>
<reference evidence="2" key="2">
    <citation type="submission" date="2020-09" db="EMBL/GenBank/DDBJ databases">
        <authorList>
            <person name="Sun Q."/>
            <person name="Zhou Y."/>
        </authorList>
    </citation>
    <scope>NUCLEOTIDE SEQUENCE</scope>
    <source>
        <strain evidence="2">CGMCC 1.15425</strain>
    </source>
</reference>
<comment type="caution">
    <text evidence="2">The sequence shown here is derived from an EMBL/GenBank/DDBJ whole genome shotgun (WGS) entry which is preliminary data.</text>
</comment>
<dbReference type="Pfam" id="PF18979">
    <property type="entry name" value="DUF5715"/>
    <property type="match status" value="1"/>
</dbReference>
<dbReference type="InterPro" id="IPR009045">
    <property type="entry name" value="Zn_M74/Hedgehog-like"/>
</dbReference>
<reference evidence="2" key="1">
    <citation type="journal article" date="2014" name="Int. J. Syst. Evol. Microbiol.">
        <title>Complete genome sequence of Corynebacterium casei LMG S-19264T (=DSM 44701T), isolated from a smear-ripened cheese.</title>
        <authorList>
            <consortium name="US DOE Joint Genome Institute (JGI-PGF)"/>
            <person name="Walter F."/>
            <person name="Albersmeier A."/>
            <person name="Kalinowski J."/>
            <person name="Ruckert C."/>
        </authorList>
    </citation>
    <scope>NUCLEOTIDE SEQUENCE</scope>
    <source>
        <strain evidence="2">CGMCC 1.15425</strain>
    </source>
</reference>
<dbReference type="EMBL" id="BMIY01000004">
    <property type="protein sequence ID" value="GGG54263.1"/>
    <property type="molecule type" value="Genomic_DNA"/>
</dbReference>
<organism evidence="2 3">
    <name type="scientific">Pseudohongiella nitratireducens</name>
    <dbReference type="NCBI Taxonomy" id="1768907"/>
    <lineage>
        <taxon>Bacteria</taxon>
        <taxon>Pseudomonadati</taxon>
        <taxon>Pseudomonadota</taxon>
        <taxon>Gammaproteobacteria</taxon>
        <taxon>Pseudomonadales</taxon>
        <taxon>Pseudohongiellaceae</taxon>
        <taxon>Pseudohongiella</taxon>
    </lineage>
</organism>
<dbReference type="CDD" id="cd00118">
    <property type="entry name" value="LysM"/>
    <property type="match status" value="2"/>
</dbReference>
<sequence length="299" mass="33205">MAISTLITASMTQAQTLRGSRSSMEQQHGHAVSHGYQFAHTSRDVDDMIQLGNLQRVRPTPTMAIHNVSYPYLQPAVKTLVERLSAQYYNACGEKMTVTSMTRPIARQPSNAANDSVHPTGMAFDLRVPSNSRCRRWLEQTLLSLEGSRVLDVTRERRPPHYHVATFPEPYQAYLASILGRTHDYEVQSGDTLVAIAARSNVTVSQLRAANNVRGDLIRVGQVLTIPAESNSNGNATMVASQQETATQQPTELEHQVRRGETLWRIANRYRTSVDAIRSQNGLAGDMLRVGQVLKVVVE</sequence>
<keyword evidence="3" id="KW-1185">Reference proteome</keyword>
<dbReference type="Gene3D" id="3.30.1380.10">
    <property type="match status" value="1"/>
</dbReference>
<dbReference type="SUPFAM" id="SSF55166">
    <property type="entry name" value="Hedgehog/DD-peptidase"/>
    <property type="match status" value="1"/>
</dbReference>
<accession>A0A917LTD9</accession>
<dbReference type="Gene3D" id="3.10.350.10">
    <property type="entry name" value="LysM domain"/>
    <property type="match status" value="2"/>
</dbReference>
<evidence type="ECO:0000313" key="3">
    <source>
        <dbReference type="Proteomes" id="UP000627715"/>
    </source>
</evidence>
<name>A0A917LTD9_9GAMM</name>
<dbReference type="InterPro" id="IPR018392">
    <property type="entry name" value="LysM"/>
</dbReference>
<dbReference type="Pfam" id="PF01476">
    <property type="entry name" value="LysM"/>
    <property type="match status" value="2"/>
</dbReference>
<gene>
    <name evidence="2" type="ORF">GCM10011403_09250</name>
</gene>
<dbReference type="AlphaFoldDB" id="A0A917LTD9"/>
<evidence type="ECO:0000259" key="1">
    <source>
        <dbReference type="PROSITE" id="PS51782"/>
    </source>
</evidence>
<dbReference type="InterPro" id="IPR043769">
    <property type="entry name" value="DUF5715"/>
</dbReference>
<protein>
    <recommendedName>
        <fullName evidence="1">LysM domain-containing protein</fullName>
    </recommendedName>
</protein>
<feature type="domain" description="LysM" evidence="1">
    <location>
        <begin position="183"/>
        <end position="226"/>
    </location>
</feature>
<dbReference type="Proteomes" id="UP000627715">
    <property type="component" value="Unassembled WGS sequence"/>
</dbReference>
<dbReference type="PANTHER" id="PTHR33734:SF22">
    <property type="entry name" value="MEMBRANE-BOUND LYTIC MUREIN TRANSGLYCOSYLASE D"/>
    <property type="match status" value="1"/>
</dbReference>
<dbReference type="SMART" id="SM00257">
    <property type="entry name" value="LysM"/>
    <property type="match status" value="2"/>
</dbReference>
<dbReference type="PANTHER" id="PTHR33734">
    <property type="entry name" value="LYSM DOMAIN-CONTAINING GPI-ANCHORED PROTEIN 2"/>
    <property type="match status" value="1"/>
</dbReference>
<proteinExistence type="predicted"/>
<evidence type="ECO:0000313" key="2">
    <source>
        <dbReference type="EMBL" id="GGG54263.1"/>
    </source>
</evidence>
<feature type="domain" description="LysM" evidence="1">
    <location>
        <begin position="253"/>
        <end position="296"/>
    </location>
</feature>
<dbReference type="SUPFAM" id="SSF54106">
    <property type="entry name" value="LysM domain"/>
    <property type="match status" value="2"/>
</dbReference>